<keyword evidence="7" id="KW-1185">Reference proteome</keyword>
<name>A0ABU9UB03_9SPIR</name>
<dbReference type="Gene3D" id="1.10.601.10">
    <property type="entry name" value="RNA Polymerase Primary Sigma Factor"/>
    <property type="match status" value="1"/>
</dbReference>
<sequence length="282" mass="32523">MDAKEKKNNSAIEETLSAYLREIKKTPLLSAAEEKELSRLIRKGDKNAREKLITSNLRLVVKIALHYTGHGLPVMDLIQEGNIGLMRAAEKFDYRRNVRFSTYAAWWIRQSINRALMNKKRTIRLPNRKEDTIRRIKTIRMELRQRIMREPTCEEIAERMDMDPFEVAELLSLGQEMASLDSELSDSNGVLMDICVGGDSPEEEICKKAFKEDTINLIKESLDEREQKVLIHRYSLDGGPRETLKGISLDLGISPETVRQIELRAIKKLKEKAETIGDYIYN</sequence>
<dbReference type="PIRSF" id="PIRSF000770">
    <property type="entry name" value="RNA_pol_sigma-SigE/K"/>
    <property type="match status" value="1"/>
</dbReference>
<evidence type="ECO:0000256" key="4">
    <source>
        <dbReference type="ARBA" id="ARBA00023163"/>
    </source>
</evidence>
<dbReference type="InterPro" id="IPR014284">
    <property type="entry name" value="RNA_pol_sigma-70_dom"/>
</dbReference>
<dbReference type="PANTHER" id="PTHR30603:SF47">
    <property type="entry name" value="RNA POLYMERASE SIGMA FACTOR SIGD, CHLOROPLASTIC"/>
    <property type="match status" value="1"/>
</dbReference>
<evidence type="ECO:0000256" key="2">
    <source>
        <dbReference type="ARBA" id="ARBA00023082"/>
    </source>
</evidence>
<dbReference type="NCBIfam" id="TIGR02937">
    <property type="entry name" value="sigma70-ECF"/>
    <property type="match status" value="1"/>
</dbReference>
<dbReference type="InterPro" id="IPR007627">
    <property type="entry name" value="RNA_pol_sigma70_r2"/>
</dbReference>
<keyword evidence="2" id="KW-0731">Sigma factor</keyword>
<comment type="caution">
    <text evidence="6">The sequence shown here is derived from an EMBL/GenBank/DDBJ whole genome shotgun (WGS) entry which is preliminary data.</text>
</comment>
<feature type="domain" description="RNA polymerase sigma-70" evidence="5">
    <location>
        <begin position="76"/>
        <end position="89"/>
    </location>
</feature>
<dbReference type="PANTHER" id="PTHR30603">
    <property type="entry name" value="RNA POLYMERASE SIGMA FACTOR RPO"/>
    <property type="match status" value="1"/>
</dbReference>
<dbReference type="InterPro" id="IPR007624">
    <property type="entry name" value="RNA_pol_sigma70_r3"/>
</dbReference>
<evidence type="ECO:0000256" key="1">
    <source>
        <dbReference type="ARBA" id="ARBA00023015"/>
    </source>
</evidence>
<dbReference type="Pfam" id="PF04545">
    <property type="entry name" value="Sigma70_r4"/>
    <property type="match status" value="1"/>
</dbReference>
<accession>A0ABU9UB03</accession>
<keyword evidence="1" id="KW-0805">Transcription regulation</keyword>
<dbReference type="PRINTS" id="PR00046">
    <property type="entry name" value="SIGMA70FCT"/>
</dbReference>
<protein>
    <submittedName>
        <fullName evidence="6">RNA polymerase sigma factor RpoD/SigA</fullName>
    </submittedName>
</protein>
<dbReference type="PROSITE" id="PS00715">
    <property type="entry name" value="SIGMA70_1"/>
    <property type="match status" value="1"/>
</dbReference>
<dbReference type="SUPFAM" id="SSF88946">
    <property type="entry name" value="Sigma2 domain of RNA polymerase sigma factors"/>
    <property type="match status" value="1"/>
</dbReference>
<evidence type="ECO:0000259" key="5">
    <source>
        <dbReference type="PROSITE" id="PS00715"/>
    </source>
</evidence>
<dbReference type="InterPro" id="IPR050239">
    <property type="entry name" value="Sigma-70_RNA_pol_init_factors"/>
</dbReference>
<dbReference type="InterPro" id="IPR009042">
    <property type="entry name" value="RNA_pol_sigma70_r1_2"/>
</dbReference>
<evidence type="ECO:0000313" key="7">
    <source>
        <dbReference type="Proteomes" id="UP001466331"/>
    </source>
</evidence>
<evidence type="ECO:0000256" key="3">
    <source>
        <dbReference type="ARBA" id="ARBA00023125"/>
    </source>
</evidence>
<dbReference type="RefSeq" id="WP_420069273.1">
    <property type="nucleotide sequence ID" value="NZ_JBCHKQ010000002.1"/>
</dbReference>
<reference evidence="6 7" key="1">
    <citation type="submission" date="2024-03" db="EMBL/GenBank/DDBJ databases">
        <title>Ignisphaera cupida sp. nov., a hyperthermophilic hydrolytic archaeon from a hot spring of Kamchatka, and proposal of Ignisphaeraceae fam. nov.</title>
        <authorList>
            <person name="Podosokorskaya O.A."/>
            <person name="Elcheninov A.G."/>
            <person name="Maltseva A.I."/>
            <person name="Zayulina K.S."/>
            <person name="Novikov A."/>
            <person name="Merkel A.Y."/>
        </authorList>
    </citation>
    <scope>NUCLEOTIDE SEQUENCE [LARGE SCALE GENOMIC DNA]</scope>
    <source>
        <strain evidence="6 7">38H-sp</strain>
    </source>
</reference>
<dbReference type="Pfam" id="PF04539">
    <property type="entry name" value="Sigma70_r3"/>
    <property type="match status" value="1"/>
</dbReference>
<gene>
    <name evidence="6" type="ORF">WKV44_04620</name>
</gene>
<dbReference type="InterPro" id="IPR036388">
    <property type="entry name" value="WH-like_DNA-bd_sf"/>
</dbReference>
<keyword evidence="3" id="KW-0238">DNA-binding</keyword>
<dbReference type="InterPro" id="IPR013324">
    <property type="entry name" value="RNA_pol_sigma_r3/r4-like"/>
</dbReference>
<dbReference type="Proteomes" id="UP001466331">
    <property type="component" value="Unassembled WGS sequence"/>
</dbReference>
<keyword evidence="4" id="KW-0804">Transcription</keyword>
<dbReference type="EMBL" id="JBCHKQ010000002">
    <property type="protein sequence ID" value="MEM5947823.1"/>
    <property type="molecule type" value="Genomic_DNA"/>
</dbReference>
<dbReference type="Pfam" id="PF00140">
    <property type="entry name" value="Sigma70_r1_2"/>
    <property type="match status" value="1"/>
</dbReference>
<organism evidence="6 7">
    <name type="scientific">Rarispira pelagica</name>
    <dbReference type="NCBI Taxonomy" id="3141764"/>
    <lineage>
        <taxon>Bacteria</taxon>
        <taxon>Pseudomonadati</taxon>
        <taxon>Spirochaetota</taxon>
        <taxon>Spirochaetia</taxon>
        <taxon>Winmispirales</taxon>
        <taxon>Winmispiraceae</taxon>
        <taxon>Rarispira</taxon>
    </lineage>
</organism>
<dbReference type="InterPro" id="IPR013325">
    <property type="entry name" value="RNA_pol_sigma_r2"/>
</dbReference>
<dbReference type="SUPFAM" id="SSF88659">
    <property type="entry name" value="Sigma3 and sigma4 domains of RNA polymerase sigma factors"/>
    <property type="match status" value="2"/>
</dbReference>
<dbReference type="Gene3D" id="1.10.10.10">
    <property type="entry name" value="Winged helix-like DNA-binding domain superfamily/Winged helix DNA-binding domain"/>
    <property type="match status" value="2"/>
</dbReference>
<dbReference type="InterPro" id="IPR000943">
    <property type="entry name" value="RNA_pol_sigma70"/>
</dbReference>
<proteinExistence type="predicted"/>
<dbReference type="InterPro" id="IPR007630">
    <property type="entry name" value="RNA_pol_sigma70_r4"/>
</dbReference>
<dbReference type="Pfam" id="PF04542">
    <property type="entry name" value="Sigma70_r2"/>
    <property type="match status" value="1"/>
</dbReference>
<evidence type="ECO:0000313" key="6">
    <source>
        <dbReference type="EMBL" id="MEM5947823.1"/>
    </source>
</evidence>